<keyword evidence="3" id="KW-1185">Reference proteome</keyword>
<dbReference type="PANTHER" id="PTHR36836">
    <property type="entry name" value="COLANIC ACID BIOSYNTHESIS PROTEIN WCAK"/>
    <property type="match status" value="1"/>
</dbReference>
<organism evidence="2 3">
    <name type="scientific">Microbacterium insulae</name>
    <dbReference type="NCBI Taxonomy" id="483014"/>
    <lineage>
        <taxon>Bacteria</taxon>
        <taxon>Bacillati</taxon>
        <taxon>Actinomycetota</taxon>
        <taxon>Actinomycetes</taxon>
        <taxon>Micrococcales</taxon>
        <taxon>Microbacteriaceae</taxon>
        <taxon>Microbacterium</taxon>
    </lineage>
</organism>
<accession>A0ABW3AHM1</accession>
<name>A0ABW3AHM1_9MICO</name>
<protein>
    <submittedName>
        <fullName evidence="2">Polysaccharide pyruvyl transferase family protein</fullName>
    </submittedName>
</protein>
<dbReference type="Proteomes" id="UP001597055">
    <property type="component" value="Unassembled WGS sequence"/>
</dbReference>
<dbReference type="RefSeq" id="WP_204977853.1">
    <property type="nucleotide sequence ID" value="NZ_JBHTII010000001.1"/>
</dbReference>
<evidence type="ECO:0000259" key="1">
    <source>
        <dbReference type="Pfam" id="PF04230"/>
    </source>
</evidence>
<dbReference type="PANTHER" id="PTHR36836:SF1">
    <property type="entry name" value="COLANIC ACID BIOSYNTHESIS PROTEIN WCAK"/>
    <property type="match status" value="1"/>
</dbReference>
<keyword evidence="2" id="KW-0808">Transferase</keyword>
<evidence type="ECO:0000313" key="2">
    <source>
        <dbReference type="EMBL" id="MFD0790153.1"/>
    </source>
</evidence>
<proteinExistence type="predicted"/>
<dbReference type="GO" id="GO:0016740">
    <property type="term" value="F:transferase activity"/>
    <property type="evidence" value="ECO:0007669"/>
    <property type="project" value="UniProtKB-KW"/>
</dbReference>
<comment type="caution">
    <text evidence="2">The sequence shown here is derived from an EMBL/GenBank/DDBJ whole genome shotgun (WGS) entry which is preliminary data.</text>
</comment>
<feature type="domain" description="Polysaccharide pyruvyl transferase" evidence="1">
    <location>
        <begin position="113"/>
        <end position="295"/>
    </location>
</feature>
<dbReference type="EMBL" id="JBHTII010000001">
    <property type="protein sequence ID" value="MFD0790153.1"/>
    <property type="molecule type" value="Genomic_DNA"/>
</dbReference>
<dbReference type="Pfam" id="PF04230">
    <property type="entry name" value="PS_pyruv_trans"/>
    <property type="match status" value="1"/>
</dbReference>
<evidence type="ECO:0000313" key="3">
    <source>
        <dbReference type="Proteomes" id="UP001597055"/>
    </source>
</evidence>
<gene>
    <name evidence="2" type="ORF">ACFQ0P_07065</name>
</gene>
<sequence length="358" mass="38823">MRVLVGWAGDSSPNLGVRALGRGSADLLRAALPEATIEFMDFGSRPAALPWGRPRSLIRERLTGRAGMMEWLGRFDLFWDTRSGDSFADIYGIQRHAKMSLVHEFAVQAGVAAVLAPQTIGPFETRRGRLLAQRNLRRSALVFARDPASARAAEDLGRPADRLTTDLVFGISQPTPSGGHDVLLNVSGLLWKESDHVDHASYRDAVRTIISRLLEDGRRVTLLPHVLDSHDPDNDVPVSHALRDEYDGRIGLHVPADLDDARAVIAGADLVIGARMHACLNALSTGTPAVAMAYSRKFQPLMAELDWPHVVSLAQSTDAAADVLRAVQAPELTERARRAMARGQELLAPVGELVGGVV</sequence>
<dbReference type="InterPro" id="IPR007345">
    <property type="entry name" value="Polysacch_pyruvyl_Trfase"/>
</dbReference>
<reference evidence="3" key="1">
    <citation type="journal article" date="2019" name="Int. J. Syst. Evol. Microbiol.">
        <title>The Global Catalogue of Microorganisms (GCM) 10K type strain sequencing project: providing services to taxonomists for standard genome sequencing and annotation.</title>
        <authorList>
            <consortium name="The Broad Institute Genomics Platform"/>
            <consortium name="The Broad Institute Genome Sequencing Center for Infectious Disease"/>
            <person name="Wu L."/>
            <person name="Ma J."/>
        </authorList>
    </citation>
    <scope>NUCLEOTIDE SEQUENCE [LARGE SCALE GENOMIC DNA]</scope>
    <source>
        <strain evidence="3">CCUG 54523</strain>
    </source>
</reference>